<evidence type="ECO:0000313" key="2">
    <source>
        <dbReference type="Proteomes" id="UP000796761"/>
    </source>
</evidence>
<dbReference type="EMBL" id="SWJQ01000219">
    <property type="protein sequence ID" value="TRZ18556.1"/>
    <property type="molecule type" value="Genomic_DNA"/>
</dbReference>
<name>A0A8K1LLZ8_9PASS</name>
<proteinExistence type="predicted"/>
<keyword evidence="2" id="KW-1185">Reference proteome</keyword>
<comment type="caution">
    <text evidence="1">The sequence shown here is derived from an EMBL/GenBank/DDBJ whole genome shotgun (WGS) entry which is preliminary data.</text>
</comment>
<reference evidence="1" key="1">
    <citation type="submission" date="2019-04" db="EMBL/GenBank/DDBJ databases">
        <title>Genome assembly of Zosterops borbonicus 15179.</title>
        <authorList>
            <person name="Leroy T."/>
            <person name="Anselmetti Y."/>
            <person name="Tilak M.-K."/>
            <person name="Nabholz B."/>
        </authorList>
    </citation>
    <scope>NUCLEOTIDE SEQUENCE</scope>
    <source>
        <strain evidence="1">HGM_15179</strain>
        <tissue evidence="1">Muscle</tissue>
    </source>
</reference>
<protein>
    <submittedName>
        <fullName evidence="1">Uncharacterized protein</fullName>
    </submittedName>
</protein>
<evidence type="ECO:0000313" key="1">
    <source>
        <dbReference type="EMBL" id="TRZ18556.1"/>
    </source>
</evidence>
<dbReference type="Proteomes" id="UP000796761">
    <property type="component" value="Unassembled WGS sequence"/>
</dbReference>
<gene>
    <name evidence="1" type="ORF">HGM15179_008560</name>
</gene>
<dbReference type="AlphaFoldDB" id="A0A8K1LLZ8"/>
<sequence length="96" mass="10482">MHRQSTSMDTVMDMAMGTGCLSTPTAVLLCCTSGPAQMFLTVLKTRNVPVFDLGSVNSPENSGQCDKMPACWTRCNELDSINLKLSEAEAKDKKYE</sequence>
<organism evidence="1 2">
    <name type="scientific">Zosterops borbonicus</name>
    <dbReference type="NCBI Taxonomy" id="364589"/>
    <lineage>
        <taxon>Eukaryota</taxon>
        <taxon>Metazoa</taxon>
        <taxon>Chordata</taxon>
        <taxon>Craniata</taxon>
        <taxon>Vertebrata</taxon>
        <taxon>Euteleostomi</taxon>
        <taxon>Archelosauria</taxon>
        <taxon>Archosauria</taxon>
        <taxon>Dinosauria</taxon>
        <taxon>Saurischia</taxon>
        <taxon>Theropoda</taxon>
        <taxon>Coelurosauria</taxon>
        <taxon>Aves</taxon>
        <taxon>Neognathae</taxon>
        <taxon>Neoaves</taxon>
        <taxon>Telluraves</taxon>
        <taxon>Australaves</taxon>
        <taxon>Passeriformes</taxon>
        <taxon>Sylvioidea</taxon>
        <taxon>Zosteropidae</taxon>
        <taxon>Zosterops</taxon>
    </lineage>
</organism>
<accession>A0A8K1LLZ8</accession>